<evidence type="ECO:0000313" key="6">
    <source>
        <dbReference type="EMBL" id="AEI70677.1"/>
    </source>
</evidence>
<feature type="non-terminal residue" evidence="6">
    <location>
        <position position="168"/>
    </location>
</feature>
<sequence>WPAFKQKATHLPFGQVPILEVDGKVLFQSACISRFLGKRFGMFGKDEFEECKVGAIHLTMEDMCRMPFDVAFEIKNEEVKAELSAKFKEVLPTYLRYLENMVEQHGYFVGDSMTVADLAFFVSIDFVYLIEGVVVNWSDYPKLKGVCDKVKSDPKIAQWVKTRPVTFV</sequence>
<reference evidence="6" key="1">
    <citation type="submission" date="2010-06" db="EMBL/GenBank/DDBJ databases">
        <authorList>
            <person name="Won E.-J."/>
            <person name="Rhee J.-S."/>
            <person name="Lee J.-S."/>
        </authorList>
    </citation>
    <scope>NUCLEOTIDE SEQUENCE</scope>
    <source>
        <strain evidence="6">Pn_GST06</strain>
    </source>
</reference>
<evidence type="ECO:0000256" key="2">
    <source>
        <dbReference type="ARBA" id="ARBA00022679"/>
    </source>
</evidence>
<evidence type="ECO:0000256" key="1">
    <source>
        <dbReference type="ARBA" id="ARBA00012452"/>
    </source>
</evidence>
<dbReference type="FunFam" id="1.20.1050.10:FF:000030">
    <property type="entry name" value="Glutathione S-transferase S1"/>
    <property type="match status" value="1"/>
</dbReference>
<feature type="domain" description="GST C-terminal" evidence="5">
    <location>
        <begin position="46"/>
        <end position="168"/>
    </location>
</feature>
<dbReference type="EMBL" id="HM625734">
    <property type="protein sequence ID" value="AEI70677.1"/>
    <property type="molecule type" value="mRNA"/>
</dbReference>
<dbReference type="GO" id="GO:0004364">
    <property type="term" value="F:glutathione transferase activity"/>
    <property type="evidence" value="ECO:0007669"/>
    <property type="project" value="UniProtKB-EC"/>
</dbReference>
<protein>
    <recommendedName>
        <fullName evidence="1">glutathione transferase</fullName>
        <ecNumber evidence="1">2.5.1.18</ecNumber>
    </recommendedName>
</protein>
<accession>F8RKU1</accession>
<evidence type="ECO:0000256" key="3">
    <source>
        <dbReference type="ARBA" id="ARBA00047960"/>
    </source>
</evidence>
<keyword evidence="2" id="KW-0808">Transferase</keyword>
<dbReference type="GO" id="GO:0006749">
    <property type="term" value="P:glutathione metabolic process"/>
    <property type="evidence" value="ECO:0007669"/>
    <property type="project" value="TreeGrafter"/>
</dbReference>
<proteinExistence type="evidence at transcript level"/>
<dbReference type="SFLD" id="SFLDS00019">
    <property type="entry name" value="Glutathione_Transferase_(cytos"/>
    <property type="match status" value="1"/>
</dbReference>
<dbReference type="CDD" id="cd03192">
    <property type="entry name" value="GST_C_Sigma_like"/>
    <property type="match status" value="1"/>
</dbReference>
<feature type="domain" description="GST N-terminal" evidence="4">
    <location>
        <begin position="1"/>
        <end position="44"/>
    </location>
</feature>
<dbReference type="EC" id="2.5.1.18" evidence="1"/>
<dbReference type="PANTHER" id="PTHR11571:SF224">
    <property type="entry name" value="HEMATOPOIETIC PROSTAGLANDIN D SYNTHASE"/>
    <property type="match status" value="1"/>
</dbReference>
<dbReference type="SUPFAM" id="SSF47616">
    <property type="entry name" value="GST C-terminal domain-like"/>
    <property type="match status" value="1"/>
</dbReference>
<dbReference type="InterPro" id="IPR040079">
    <property type="entry name" value="Glutathione_S-Trfase"/>
</dbReference>
<organism evidence="6">
    <name type="scientific">Perinereis nuntia</name>
    <name type="common">Polychaete worm</name>
    <name type="synonym">Lycoris nuntia</name>
    <dbReference type="NCBI Taxonomy" id="460893"/>
    <lineage>
        <taxon>Eukaryota</taxon>
        <taxon>Metazoa</taxon>
        <taxon>Spiralia</taxon>
        <taxon>Lophotrochozoa</taxon>
        <taxon>Annelida</taxon>
        <taxon>Polychaeta</taxon>
        <taxon>Errantia</taxon>
        <taxon>Phyllodocida</taxon>
        <taxon>Nereididae</taxon>
        <taxon>Perinereis</taxon>
    </lineage>
</organism>
<dbReference type="InterPro" id="IPR004045">
    <property type="entry name" value="Glutathione_S-Trfase_N"/>
</dbReference>
<dbReference type="InterPro" id="IPR036249">
    <property type="entry name" value="Thioredoxin-like_sf"/>
</dbReference>
<dbReference type="SUPFAM" id="SSF52833">
    <property type="entry name" value="Thioredoxin-like"/>
    <property type="match status" value="1"/>
</dbReference>
<dbReference type="InterPro" id="IPR036282">
    <property type="entry name" value="Glutathione-S-Trfase_C_sf"/>
</dbReference>
<dbReference type="InterPro" id="IPR010987">
    <property type="entry name" value="Glutathione-S-Trfase_C-like"/>
</dbReference>
<name>F8RKU1_PERNU</name>
<feature type="non-terminal residue" evidence="6">
    <location>
        <position position="1"/>
    </location>
</feature>
<dbReference type="InterPro" id="IPR004046">
    <property type="entry name" value="GST_C"/>
</dbReference>
<dbReference type="PROSITE" id="PS50405">
    <property type="entry name" value="GST_CTER"/>
    <property type="match status" value="1"/>
</dbReference>
<dbReference type="PROSITE" id="PS50404">
    <property type="entry name" value="GST_NTER"/>
    <property type="match status" value="1"/>
</dbReference>
<evidence type="ECO:0000259" key="5">
    <source>
        <dbReference type="PROSITE" id="PS50405"/>
    </source>
</evidence>
<dbReference type="InterPro" id="IPR050213">
    <property type="entry name" value="GST_superfamily"/>
</dbReference>
<dbReference type="Gene3D" id="1.20.1050.130">
    <property type="match status" value="1"/>
</dbReference>
<evidence type="ECO:0000259" key="4">
    <source>
        <dbReference type="PROSITE" id="PS50404"/>
    </source>
</evidence>
<dbReference type="PANTHER" id="PTHR11571">
    <property type="entry name" value="GLUTATHIONE S-TRANSFERASE"/>
    <property type="match status" value="1"/>
</dbReference>
<comment type="catalytic activity">
    <reaction evidence="3">
        <text>RX + glutathione = an S-substituted glutathione + a halide anion + H(+)</text>
        <dbReference type="Rhea" id="RHEA:16437"/>
        <dbReference type="ChEBI" id="CHEBI:15378"/>
        <dbReference type="ChEBI" id="CHEBI:16042"/>
        <dbReference type="ChEBI" id="CHEBI:17792"/>
        <dbReference type="ChEBI" id="CHEBI:57925"/>
        <dbReference type="ChEBI" id="CHEBI:90779"/>
        <dbReference type="EC" id="2.5.1.18"/>
    </reaction>
</comment>
<dbReference type="Pfam" id="PF14497">
    <property type="entry name" value="GST_C_3"/>
    <property type="match status" value="1"/>
</dbReference>
<dbReference type="AlphaFoldDB" id="F8RKU1"/>